<dbReference type="AlphaFoldDB" id="A0A6J6SNY3"/>
<dbReference type="InterPro" id="IPR011200">
    <property type="entry name" value="UCP012608"/>
</dbReference>
<reference evidence="1" key="1">
    <citation type="submission" date="2020-05" db="EMBL/GenBank/DDBJ databases">
        <authorList>
            <person name="Chiriac C."/>
            <person name="Salcher M."/>
            <person name="Ghai R."/>
            <person name="Kavagutti S V."/>
        </authorList>
    </citation>
    <scope>NUCLEOTIDE SEQUENCE</scope>
</reference>
<name>A0A6J6SNY3_9ZZZZ</name>
<sequence>MDLFGGTRETYLAFADQAADSPTLAGWSRAVAEDEEVLAWLGELPVLKQQPNLVYAAARWHGLAPTAAYADLRRLLLADDGTVRATILARATQTNEAGRLATLLPVLARIAAEDGPIALVEVGASGGLTLHPDRWAYRYATPAGEVRLGAPGAPVLECAVEGPAPLPDRLPEVAWRGGLDLNPLDVTDDDTARWLETLVWPEHEDRRVQLRRAIEVARADPPHLVRGDLLTDLDPLLDEAGRHGRVVVQHSAVIAYLEEPDREAFHDAMLERVAAGTCRWVSNESPRVLPRVLAGTVGALGTPPVGRFVLALDGRGLAWTHGHGRSMSWWDDVPV</sequence>
<proteinExistence type="predicted"/>
<organism evidence="1">
    <name type="scientific">freshwater metagenome</name>
    <dbReference type="NCBI Taxonomy" id="449393"/>
    <lineage>
        <taxon>unclassified sequences</taxon>
        <taxon>metagenomes</taxon>
        <taxon>ecological metagenomes</taxon>
    </lineage>
</organism>
<gene>
    <name evidence="1" type="ORF">UFOPK2761_00931</name>
</gene>
<evidence type="ECO:0000313" key="1">
    <source>
        <dbReference type="EMBL" id="CAB4736277.1"/>
    </source>
</evidence>
<protein>
    <submittedName>
        <fullName evidence="1">Unannotated protein</fullName>
    </submittedName>
</protein>
<accession>A0A6J6SNY3</accession>
<dbReference type="EMBL" id="CAEZYQ010000005">
    <property type="protein sequence ID" value="CAB4736277.1"/>
    <property type="molecule type" value="Genomic_DNA"/>
</dbReference>
<dbReference type="Pfam" id="PF10094">
    <property type="entry name" value="DUF2332"/>
    <property type="match status" value="1"/>
</dbReference>